<protein>
    <submittedName>
        <fullName evidence="2">Uncharacterized protein</fullName>
    </submittedName>
</protein>
<keyword evidence="3" id="KW-1185">Reference proteome</keyword>
<evidence type="ECO:0000313" key="2">
    <source>
        <dbReference type="EMBL" id="MFC6009461.1"/>
    </source>
</evidence>
<accession>A0ABW1JJ92</accession>
<comment type="caution">
    <text evidence="2">The sequence shown here is derived from an EMBL/GenBank/DDBJ whole genome shotgun (WGS) entry which is preliminary data.</text>
</comment>
<dbReference type="EMBL" id="JBHSQN010000001">
    <property type="protein sequence ID" value="MFC6009461.1"/>
    <property type="molecule type" value="Genomic_DNA"/>
</dbReference>
<reference evidence="3" key="1">
    <citation type="journal article" date="2019" name="Int. J. Syst. Evol. Microbiol.">
        <title>The Global Catalogue of Microorganisms (GCM) 10K type strain sequencing project: providing services to taxonomists for standard genome sequencing and annotation.</title>
        <authorList>
            <consortium name="The Broad Institute Genomics Platform"/>
            <consortium name="The Broad Institute Genome Sequencing Center for Infectious Disease"/>
            <person name="Wu L."/>
            <person name="Ma J."/>
        </authorList>
    </citation>
    <scope>NUCLEOTIDE SEQUENCE [LARGE SCALE GENOMIC DNA]</scope>
    <source>
        <strain evidence="3">CCUG 36956</strain>
    </source>
</reference>
<evidence type="ECO:0000256" key="1">
    <source>
        <dbReference type="SAM" id="MobiDB-lite"/>
    </source>
</evidence>
<name>A0ABW1JJ92_9NOCA</name>
<dbReference type="Proteomes" id="UP001596223">
    <property type="component" value="Unassembled WGS sequence"/>
</dbReference>
<sequence length="474" mass="51277">MVAIHPQSYESAAKKCYTLSKEYQTVFNSLQTVLLETGAMAGGYEAVKVWSKAYDSRAAGIATVATSFVRALQHFGDVLTASGYNWALEEYKANRDPNKGDPPALPAGFPEELPYGPGTVIGVMSSGTYSNGLETDWTELQEKVTARVVGGEVPDGDTDKLAAAAKAWSTFARSVPVSGARSYLKLLATELEYGYRSDPPKDIANLAAHLRTLAKSAGEIETAALDIAAAVEKHSTALATMRSNMNNRLAMVVVITAIFIGTSQIKVKAPPSKQKTENKPQNPDDRTEDIDFLDRAADALAGPANTFLVELSGFTFAVDALTTGELPTIAGLPILVIEAEPEKDVTFTDPRRPHLGSDGKYHVQEGDREVQIDNPNDTSKTITDIDEVKNGVLWEEKSATNASDVDKWVAKQVEKKLGSYLEARQYIDGYEQAPIGLRFTTPGADPEFRSAVEAAVENMRAKNPGVQILVEWAE</sequence>
<organism evidence="2 3">
    <name type="scientific">Nocardia lasii</name>
    <dbReference type="NCBI Taxonomy" id="1616107"/>
    <lineage>
        <taxon>Bacteria</taxon>
        <taxon>Bacillati</taxon>
        <taxon>Actinomycetota</taxon>
        <taxon>Actinomycetes</taxon>
        <taxon>Mycobacteriales</taxon>
        <taxon>Nocardiaceae</taxon>
        <taxon>Nocardia</taxon>
    </lineage>
</organism>
<feature type="region of interest" description="Disordered" evidence="1">
    <location>
        <begin position="269"/>
        <end position="288"/>
    </location>
</feature>
<proteinExistence type="predicted"/>
<evidence type="ECO:0000313" key="3">
    <source>
        <dbReference type="Proteomes" id="UP001596223"/>
    </source>
</evidence>
<dbReference type="RefSeq" id="WP_378597895.1">
    <property type="nucleotide sequence ID" value="NZ_JBHSQN010000001.1"/>
</dbReference>
<gene>
    <name evidence="2" type="ORF">ACFP3H_00195</name>
</gene>
<feature type="compositionally biased region" description="Basic and acidic residues" evidence="1">
    <location>
        <begin position="274"/>
        <end position="285"/>
    </location>
</feature>